<dbReference type="GeneID" id="107224703"/>
<accession>A0A6J0C1P6</accession>
<dbReference type="KEGG" id="nlo:107224703"/>
<proteinExistence type="predicted"/>
<feature type="signal peptide" evidence="1">
    <location>
        <begin position="1"/>
        <end position="22"/>
    </location>
</feature>
<evidence type="ECO:0000256" key="1">
    <source>
        <dbReference type="SAM" id="SignalP"/>
    </source>
</evidence>
<reference evidence="3" key="1">
    <citation type="submission" date="2025-08" db="UniProtKB">
        <authorList>
            <consortium name="RefSeq"/>
        </authorList>
    </citation>
    <scope>IDENTIFICATION</scope>
    <source>
        <tissue evidence="3">Thorax and Abdomen</tissue>
    </source>
</reference>
<name>A0A6J0C1P6_NEOLC</name>
<dbReference type="RefSeq" id="XP_015520359.1">
    <property type="nucleotide sequence ID" value="XM_015664873.2"/>
</dbReference>
<evidence type="ECO:0000313" key="2">
    <source>
        <dbReference type="Proteomes" id="UP000829291"/>
    </source>
</evidence>
<dbReference type="Proteomes" id="UP000829291">
    <property type="component" value="Chromosome 3"/>
</dbReference>
<protein>
    <submittedName>
        <fullName evidence="3">Uncharacterized protein LOC107224703</fullName>
    </submittedName>
</protein>
<evidence type="ECO:0000313" key="3">
    <source>
        <dbReference type="RefSeq" id="XP_015520359.1"/>
    </source>
</evidence>
<keyword evidence="2" id="KW-1185">Reference proteome</keyword>
<dbReference type="InParanoid" id="A0A6J0C1P6"/>
<keyword evidence="1" id="KW-0732">Signal</keyword>
<gene>
    <name evidence="3" type="primary">LOC107224703</name>
</gene>
<dbReference type="OrthoDB" id="6612717at2759"/>
<feature type="chain" id="PRO_5026829530" evidence="1">
    <location>
        <begin position="23"/>
        <end position="405"/>
    </location>
</feature>
<dbReference type="AlphaFoldDB" id="A0A6J0C1P6"/>
<organism evidence="3">
    <name type="scientific">Neodiprion lecontei</name>
    <name type="common">Redheaded pine sawfly</name>
    <dbReference type="NCBI Taxonomy" id="441921"/>
    <lineage>
        <taxon>Eukaryota</taxon>
        <taxon>Metazoa</taxon>
        <taxon>Ecdysozoa</taxon>
        <taxon>Arthropoda</taxon>
        <taxon>Hexapoda</taxon>
        <taxon>Insecta</taxon>
        <taxon>Pterygota</taxon>
        <taxon>Neoptera</taxon>
        <taxon>Endopterygota</taxon>
        <taxon>Hymenoptera</taxon>
        <taxon>Tenthredinoidea</taxon>
        <taxon>Diprionidae</taxon>
        <taxon>Diprioninae</taxon>
        <taxon>Neodiprion</taxon>
    </lineage>
</organism>
<sequence length="405" mass="42676">MKTSQILFLGLALFLTVQHAAGSHRHNCGLGPGIDACGCSEGIVKAAKVARPFKFADPSVITEAASYKISPTHSSGCGSLNQVKKVSGPSVIDLLQPSCGPIAPRLRPVGDLCTSCSGIAEVVPAYPGKPMCRTCAAALECKCKDPDNAPVYTSYSTPNAELNVFEDEGLSFDEQENIYNSQSVPVAPADPVSLALAFGLAKQASQNIQESRLAFGPTSTPIDGSIRRTVLNIPEERLLTVDKPIVELKLASRPAMSDTYAEVIAQQAALEEQRLELEAQAQQGDLKPSFISYSDLGYGPVSSSGVNFVNTVSDPGVAASADLDETPCGALGPTVPGYRSGNVIVQSQPNKDTDDDYYSDASYEQAFDSDDSYSVEDSENYNGSSGFLARLRASAHAQNGCGCGK</sequence>